<gene>
    <name evidence="2" type="ORF">SAMN06296036_11240</name>
</gene>
<accession>A0A1Y6C6M8</accession>
<dbReference type="InterPro" id="IPR036056">
    <property type="entry name" value="Fibrinogen-like_C"/>
</dbReference>
<dbReference type="NCBIfam" id="NF040941">
    <property type="entry name" value="GGGWT_bact"/>
    <property type="match status" value="1"/>
</dbReference>
<proteinExistence type="predicted"/>
<evidence type="ECO:0008006" key="4">
    <source>
        <dbReference type="Google" id="ProtNLM"/>
    </source>
</evidence>
<dbReference type="PROSITE" id="PS51257">
    <property type="entry name" value="PROKAR_LIPOPROTEIN"/>
    <property type="match status" value="1"/>
</dbReference>
<feature type="signal peptide" evidence="1">
    <location>
        <begin position="1"/>
        <end position="20"/>
    </location>
</feature>
<dbReference type="EMBL" id="FWZT01000012">
    <property type="protein sequence ID" value="SMF39832.1"/>
    <property type="molecule type" value="Genomic_DNA"/>
</dbReference>
<feature type="chain" id="PRO_5012418710" description="Fibrinogen beta and gamma chains, C-terminal globular domain" evidence="1">
    <location>
        <begin position="21"/>
        <end position="290"/>
    </location>
</feature>
<dbReference type="STRING" id="1513793.SAMN06296036_11240"/>
<reference evidence="3" key="1">
    <citation type="submission" date="2017-04" db="EMBL/GenBank/DDBJ databases">
        <authorList>
            <person name="Varghese N."/>
            <person name="Submissions S."/>
        </authorList>
    </citation>
    <scope>NUCLEOTIDE SEQUENCE [LARGE SCALE GENOMIC DNA]</scope>
    <source>
        <strain evidence="3">RKEM611</strain>
    </source>
</reference>
<name>A0A1Y6C6M8_9BACT</name>
<organism evidence="2 3">
    <name type="scientific">Pseudobacteriovorax antillogorgiicola</name>
    <dbReference type="NCBI Taxonomy" id="1513793"/>
    <lineage>
        <taxon>Bacteria</taxon>
        <taxon>Pseudomonadati</taxon>
        <taxon>Bdellovibrionota</taxon>
        <taxon>Oligoflexia</taxon>
        <taxon>Oligoflexales</taxon>
        <taxon>Pseudobacteriovoracaceae</taxon>
        <taxon>Pseudobacteriovorax</taxon>
    </lineage>
</organism>
<protein>
    <recommendedName>
        <fullName evidence="4">Fibrinogen beta and gamma chains, C-terminal globular domain</fullName>
    </recommendedName>
</protein>
<keyword evidence="3" id="KW-1185">Reference proteome</keyword>
<keyword evidence="1" id="KW-0732">Signal</keyword>
<dbReference type="Proteomes" id="UP000192907">
    <property type="component" value="Unassembled WGS sequence"/>
</dbReference>
<dbReference type="InterPro" id="IPR014716">
    <property type="entry name" value="Fibrinogen_a/b/g_C_1"/>
</dbReference>
<evidence type="ECO:0000256" key="1">
    <source>
        <dbReference type="SAM" id="SignalP"/>
    </source>
</evidence>
<evidence type="ECO:0000313" key="3">
    <source>
        <dbReference type="Proteomes" id="UP000192907"/>
    </source>
</evidence>
<evidence type="ECO:0000313" key="2">
    <source>
        <dbReference type="EMBL" id="SMF39832.1"/>
    </source>
</evidence>
<dbReference type="SUPFAM" id="SSF56496">
    <property type="entry name" value="Fibrinogen C-terminal domain-like"/>
    <property type="match status" value="1"/>
</dbReference>
<dbReference type="AlphaFoldDB" id="A0A1Y6C6M8"/>
<dbReference type="Gene3D" id="3.90.215.10">
    <property type="entry name" value="Gamma Fibrinogen, chain A, domain 1"/>
    <property type="match status" value="1"/>
</dbReference>
<sequence>MYSKNMIYFVLFLASLGCQAENQDEPGFTSLNTESTVTVPGPLNQDAVSQEEAAVEIIQEEVYEVIPGSEQVAYLAFSSCLDVQEKIAEAPSGVYRLFYQDELGEQQFLDAYCDMTEEGGGWTMILNYVHQGATNPPLTTRTDSMPMLNSSQLGDDEQNSAFWGHIAPSLLSMFNFTELRFFCRTNDHNRVLHFKTDLATCLDYGRKGAGSCNGVEGSFIALTGHTTNLPGLNTGGDGERLDRALTETTFRGNNNLSHWSIGSSLDSNDWECDNDPDNEMFHTIHRMWFR</sequence>